<feature type="compositionally biased region" description="Low complexity" evidence="1">
    <location>
        <begin position="80"/>
        <end position="90"/>
    </location>
</feature>
<sequence>MKIWAQRVMISSTKSSRRPVIGGVSQGPTLGQVLFNIFIGDLNDGAECTLSKFATTPKQEQWLICCHPEGPQQAGEMDQQEPQVQQEEVQSPAPGEEQPHAPVYAGGHPAGKQLCRSVPGDPGGHQAEHEAAMCPCCTEGEEYPQLHEKKYCHKVKGRDPYLLLSRGETHLDVLSNTPQYKRDLEKLDRV</sequence>
<reference evidence="2 3" key="1">
    <citation type="submission" date="2024-06" db="EMBL/GenBank/DDBJ databases">
        <title>The draft genome of Grus japonensis, version 3.</title>
        <authorList>
            <person name="Nabeshima K."/>
            <person name="Suzuki S."/>
            <person name="Onuma M."/>
        </authorList>
    </citation>
    <scope>NUCLEOTIDE SEQUENCE [LARGE SCALE GENOMIC DNA]</scope>
    <source>
        <strain evidence="2 3">451A</strain>
    </source>
</reference>
<accession>A0ABC9W8S6</accession>
<gene>
    <name evidence="2" type="ORF">GRJ2_000639800</name>
</gene>
<name>A0ABC9W8S6_GRUJA</name>
<dbReference type="EMBL" id="BAAFJT010000002">
    <property type="protein sequence ID" value="GAB0181745.1"/>
    <property type="molecule type" value="Genomic_DNA"/>
</dbReference>
<feature type="region of interest" description="Disordered" evidence="1">
    <location>
        <begin position="69"/>
        <end position="101"/>
    </location>
</feature>
<evidence type="ECO:0000313" key="2">
    <source>
        <dbReference type="EMBL" id="GAB0181745.1"/>
    </source>
</evidence>
<proteinExistence type="predicted"/>
<keyword evidence="3" id="KW-1185">Reference proteome</keyword>
<dbReference type="AlphaFoldDB" id="A0ABC9W8S6"/>
<evidence type="ECO:0000313" key="3">
    <source>
        <dbReference type="Proteomes" id="UP001623348"/>
    </source>
</evidence>
<evidence type="ECO:0000256" key="1">
    <source>
        <dbReference type="SAM" id="MobiDB-lite"/>
    </source>
</evidence>
<protein>
    <submittedName>
        <fullName evidence="2">Mitochondrial enolase superfamily member 1</fullName>
    </submittedName>
</protein>
<comment type="caution">
    <text evidence="2">The sequence shown here is derived from an EMBL/GenBank/DDBJ whole genome shotgun (WGS) entry which is preliminary data.</text>
</comment>
<dbReference type="Proteomes" id="UP001623348">
    <property type="component" value="Unassembled WGS sequence"/>
</dbReference>
<organism evidence="2 3">
    <name type="scientific">Grus japonensis</name>
    <name type="common">Japanese crane</name>
    <name type="synonym">Red-crowned crane</name>
    <dbReference type="NCBI Taxonomy" id="30415"/>
    <lineage>
        <taxon>Eukaryota</taxon>
        <taxon>Metazoa</taxon>
        <taxon>Chordata</taxon>
        <taxon>Craniata</taxon>
        <taxon>Vertebrata</taxon>
        <taxon>Euteleostomi</taxon>
        <taxon>Archelosauria</taxon>
        <taxon>Archosauria</taxon>
        <taxon>Dinosauria</taxon>
        <taxon>Saurischia</taxon>
        <taxon>Theropoda</taxon>
        <taxon>Coelurosauria</taxon>
        <taxon>Aves</taxon>
        <taxon>Neognathae</taxon>
        <taxon>Neoaves</taxon>
        <taxon>Gruiformes</taxon>
        <taxon>Gruidae</taxon>
        <taxon>Grus</taxon>
    </lineage>
</organism>